<feature type="region of interest" description="Disordered" evidence="1">
    <location>
        <begin position="235"/>
        <end position="261"/>
    </location>
</feature>
<feature type="region of interest" description="Disordered" evidence="1">
    <location>
        <begin position="1"/>
        <end position="56"/>
    </location>
</feature>
<dbReference type="OrthoDB" id="5345625at2759"/>
<sequence>MQATTPRRTDMSLPNSPSQSPSRRVLGDLTPKAINTPSKQTNTPGTMKPQSPLKQVQTLSPQVLVGKENDLAGGAYGTGRKRSIYEVDGAENVEDAKPVFGGRGVPVAKMQGPMAVGLLGGNVEPDSDDEDIPLGSPTEPNTPTPELEDDNLPVSQETSASKESFSMFLNYGACESQQSQGEDAAAAQPQSLPPIAEEKESKAELLRLRLGFGMYKIKTNQIKKSGAEILSTWETSSSSDSLNASTSTAITSSSASTNALPVPSITLSPARREPVTHVVANIDPSNSFPKLGTGPKLLPTTYSSRMVFDYSNPPSSPPVPSLQRQITSISPEQLMSPTKTTSYYRTPEPKRIRTEEDEAEDEEMDVDVEESVQQRLQRMREKRYLDGDLTSSVVKGHTATALLELMSGKR</sequence>
<feature type="region of interest" description="Disordered" evidence="1">
    <location>
        <begin position="116"/>
        <end position="160"/>
    </location>
</feature>
<protein>
    <submittedName>
        <fullName evidence="2">Uncharacterized protein</fullName>
    </submittedName>
</protein>
<proteinExistence type="predicted"/>
<dbReference type="AlphaFoldDB" id="A0A6A5Z800"/>
<feature type="compositionally biased region" description="Polar residues" evidence="1">
    <location>
        <begin position="1"/>
        <end position="22"/>
    </location>
</feature>
<feature type="region of interest" description="Disordered" evidence="1">
    <location>
        <begin position="176"/>
        <end position="198"/>
    </location>
</feature>
<name>A0A6A5Z800_9PLEO</name>
<evidence type="ECO:0000313" key="3">
    <source>
        <dbReference type="Proteomes" id="UP000799770"/>
    </source>
</evidence>
<evidence type="ECO:0000256" key="1">
    <source>
        <dbReference type="SAM" id="MobiDB-lite"/>
    </source>
</evidence>
<feature type="region of interest" description="Disordered" evidence="1">
    <location>
        <begin position="329"/>
        <end position="372"/>
    </location>
</feature>
<feature type="compositionally biased region" description="Acidic residues" evidence="1">
    <location>
        <begin position="355"/>
        <end position="370"/>
    </location>
</feature>
<gene>
    <name evidence="2" type="ORF">BDV96DRAFT_99821</name>
</gene>
<dbReference type="Proteomes" id="UP000799770">
    <property type="component" value="Unassembled WGS sequence"/>
</dbReference>
<feature type="compositionally biased region" description="Polar residues" evidence="1">
    <location>
        <begin position="329"/>
        <end position="344"/>
    </location>
</feature>
<feature type="compositionally biased region" description="Polar residues" evidence="1">
    <location>
        <begin position="33"/>
        <end position="56"/>
    </location>
</feature>
<accession>A0A6A5Z800</accession>
<dbReference type="EMBL" id="ML977325">
    <property type="protein sequence ID" value="KAF2114508.1"/>
    <property type="molecule type" value="Genomic_DNA"/>
</dbReference>
<organism evidence="2 3">
    <name type="scientific">Lophiotrema nucula</name>
    <dbReference type="NCBI Taxonomy" id="690887"/>
    <lineage>
        <taxon>Eukaryota</taxon>
        <taxon>Fungi</taxon>
        <taxon>Dikarya</taxon>
        <taxon>Ascomycota</taxon>
        <taxon>Pezizomycotina</taxon>
        <taxon>Dothideomycetes</taxon>
        <taxon>Pleosporomycetidae</taxon>
        <taxon>Pleosporales</taxon>
        <taxon>Lophiotremataceae</taxon>
        <taxon>Lophiotrema</taxon>
    </lineage>
</organism>
<feature type="compositionally biased region" description="Low complexity" evidence="1">
    <location>
        <begin position="236"/>
        <end position="260"/>
    </location>
</feature>
<evidence type="ECO:0000313" key="2">
    <source>
        <dbReference type="EMBL" id="KAF2114508.1"/>
    </source>
</evidence>
<keyword evidence="3" id="KW-1185">Reference proteome</keyword>
<reference evidence="2" key="1">
    <citation type="journal article" date="2020" name="Stud. Mycol.">
        <title>101 Dothideomycetes genomes: a test case for predicting lifestyles and emergence of pathogens.</title>
        <authorList>
            <person name="Haridas S."/>
            <person name="Albert R."/>
            <person name="Binder M."/>
            <person name="Bloem J."/>
            <person name="Labutti K."/>
            <person name="Salamov A."/>
            <person name="Andreopoulos B."/>
            <person name="Baker S."/>
            <person name="Barry K."/>
            <person name="Bills G."/>
            <person name="Bluhm B."/>
            <person name="Cannon C."/>
            <person name="Castanera R."/>
            <person name="Culley D."/>
            <person name="Daum C."/>
            <person name="Ezra D."/>
            <person name="Gonzalez J."/>
            <person name="Henrissat B."/>
            <person name="Kuo A."/>
            <person name="Liang C."/>
            <person name="Lipzen A."/>
            <person name="Lutzoni F."/>
            <person name="Magnuson J."/>
            <person name="Mondo S."/>
            <person name="Nolan M."/>
            <person name="Ohm R."/>
            <person name="Pangilinan J."/>
            <person name="Park H.-J."/>
            <person name="Ramirez L."/>
            <person name="Alfaro M."/>
            <person name="Sun H."/>
            <person name="Tritt A."/>
            <person name="Yoshinaga Y."/>
            <person name="Zwiers L.-H."/>
            <person name="Turgeon B."/>
            <person name="Goodwin S."/>
            <person name="Spatafora J."/>
            <person name="Crous P."/>
            <person name="Grigoriev I."/>
        </authorList>
    </citation>
    <scope>NUCLEOTIDE SEQUENCE</scope>
    <source>
        <strain evidence="2">CBS 627.86</strain>
    </source>
</reference>